<evidence type="ECO:0000313" key="2">
    <source>
        <dbReference type="Proteomes" id="UP001501699"/>
    </source>
</evidence>
<proteinExistence type="predicted"/>
<dbReference type="PROSITE" id="PS00018">
    <property type="entry name" value="EF_HAND_1"/>
    <property type="match status" value="1"/>
</dbReference>
<dbReference type="InterPro" id="IPR029063">
    <property type="entry name" value="SAM-dependent_MTases_sf"/>
</dbReference>
<organism evidence="1 2">
    <name type="scientific">Bartonella pachyuromydis</name>
    <dbReference type="NCBI Taxonomy" id="931097"/>
    <lineage>
        <taxon>Bacteria</taxon>
        <taxon>Pseudomonadati</taxon>
        <taxon>Pseudomonadota</taxon>
        <taxon>Alphaproteobacteria</taxon>
        <taxon>Hyphomicrobiales</taxon>
        <taxon>Bartonellaceae</taxon>
        <taxon>Bartonella</taxon>
    </lineage>
</organism>
<gene>
    <name evidence="1" type="ORF">GCM10023262_05960</name>
</gene>
<sequence length="83" mass="9777">MFYLSPPYFVKKKYYSSGDFDKNDFITTAEILKGVQRKFVLSLNDCDAVREIFKDFNFLELEILWTAGTAKKTPRKEVLIRNN</sequence>
<evidence type="ECO:0000313" key="1">
    <source>
        <dbReference type="EMBL" id="GAA4661018.1"/>
    </source>
</evidence>
<dbReference type="Proteomes" id="UP001501699">
    <property type="component" value="Unassembled WGS sequence"/>
</dbReference>
<name>A0ABP8VF42_9HYPH</name>
<keyword evidence="2" id="KW-1185">Reference proteome</keyword>
<accession>A0ABP8VF42</accession>
<dbReference type="EMBL" id="BAABJA010000003">
    <property type="protein sequence ID" value="GAA4661018.1"/>
    <property type="molecule type" value="Genomic_DNA"/>
</dbReference>
<dbReference type="InterPro" id="IPR018247">
    <property type="entry name" value="EF_Hand_1_Ca_BS"/>
</dbReference>
<dbReference type="Gene3D" id="3.40.50.150">
    <property type="entry name" value="Vaccinia Virus protein VP39"/>
    <property type="match status" value="1"/>
</dbReference>
<dbReference type="SUPFAM" id="SSF53335">
    <property type="entry name" value="S-adenosyl-L-methionine-dependent methyltransferases"/>
    <property type="match status" value="1"/>
</dbReference>
<protein>
    <recommendedName>
        <fullName evidence="3">Site-specific DNA-methyltransferase (adenine-specific)</fullName>
    </recommendedName>
</protein>
<evidence type="ECO:0008006" key="3">
    <source>
        <dbReference type="Google" id="ProtNLM"/>
    </source>
</evidence>
<reference evidence="2" key="1">
    <citation type="journal article" date="2019" name="Int. J. Syst. Evol. Microbiol.">
        <title>The Global Catalogue of Microorganisms (GCM) 10K type strain sequencing project: providing services to taxonomists for standard genome sequencing and annotation.</title>
        <authorList>
            <consortium name="The Broad Institute Genomics Platform"/>
            <consortium name="The Broad Institute Genome Sequencing Center for Infectious Disease"/>
            <person name="Wu L."/>
            <person name="Ma J."/>
        </authorList>
    </citation>
    <scope>NUCLEOTIDE SEQUENCE [LARGE SCALE GENOMIC DNA]</scope>
    <source>
        <strain evidence="2">JCM 17714</strain>
    </source>
</reference>
<comment type="caution">
    <text evidence="1">The sequence shown here is derived from an EMBL/GenBank/DDBJ whole genome shotgun (WGS) entry which is preliminary data.</text>
</comment>